<protein>
    <submittedName>
        <fullName evidence="7">Alkaline phosphatase</fullName>
        <ecNumber evidence="7">3.1.3.1</ecNumber>
    </submittedName>
</protein>
<dbReference type="KEGG" id="tsin:OXH18_03425"/>
<evidence type="ECO:0000313" key="8">
    <source>
        <dbReference type="Proteomes" id="UP001163152"/>
    </source>
</evidence>
<feature type="active site" description="Phosphoserine intermediate" evidence="2">
    <location>
        <position position="239"/>
    </location>
</feature>
<dbReference type="SMART" id="SM00098">
    <property type="entry name" value="alkPPc"/>
    <property type="match status" value="1"/>
</dbReference>
<dbReference type="EMBL" id="CP113797">
    <property type="protein sequence ID" value="WAL61065.1"/>
    <property type="molecule type" value="Genomic_DNA"/>
</dbReference>
<organism evidence="7 8">
    <name type="scientific">Thermocoleostomius sinensis A174</name>
    <dbReference type="NCBI Taxonomy" id="2016057"/>
    <lineage>
        <taxon>Bacteria</taxon>
        <taxon>Bacillati</taxon>
        <taxon>Cyanobacteriota</taxon>
        <taxon>Cyanophyceae</taxon>
        <taxon>Oculatellales</taxon>
        <taxon>Oculatellaceae</taxon>
        <taxon>Thermocoleostomius</taxon>
    </lineage>
</organism>
<dbReference type="InterPro" id="IPR001952">
    <property type="entry name" value="Alkaline_phosphatase"/>
</dbReference>
<keyword evidence="6" id="KW-0472">Membrane</keyword>
<keyword evidence="3" id="KW-0460">Magnesium</keyword>
<keyword evidence="6" id="KW-0812">Transmembrane</keyword>
<feature type="binding site" evidence="3">
    <location>
        <position position="488"/>
    </location>
    <ligand>
        <name>Mg(2+)</name>
        <dbReference type="ChEBI" id="CHEBI:18420"/>
    </ligand>
</feature>
<feature type="binding site" evidence="3">
    <location>
        <position position="536"/>
    </location>
    <ligand>
        <name>Zn(2+)</name>
        <dbReference type="ChEBI" id="CHEBI:29105"/>
        <label>2</label>
    </ligand>
</feature>
<keyword evidence="1" id="KW-0597">Phosphoprotein</keyword>
<dbReference type="Gene3D" id="3.40.720.10">
    <property type="entry name" value="Alkaline Phosphatase, subunit A"/>
    <property type="match status" value="2"/>
</dbReference>
<dbReference type="EC" id="3.1.3.1" evidence="7"/>
<keyword evidence="6" id="KW-1133">Transmembrane helix</keyword>
<dbReference type="RefSeq" id="WP_268611020.1">
    <property type="nucleotide sequence ID" value="NZ_CP113797.1"/>
</dbReference>
<feature type="binding site" evidence="3">
    <location>
        <position position="647"/>
    </location>
    <ligand>
        <name>Zn(2+)</name>
        <dbReference type="ChEBI" id="CHEBI:29105"/>
        <label>2</label>
    </ligand>
</feature>
<evidence type="ECO:0000256" key="6">
    <source>
        <dbReference type="SAM" id="Phobius"/>
    </source>
</evidence>
<dbReference type="AlphaFoldDB" id="A0A9E8ZH23"/>
<dbReference type="PRINTS" id="PR00113">
    <property type="entry name" value="ALKPHPHTASE"/>
</dbReference>
<comment type="cofactor">
    <cofactor evidence="3">
        <name>Zn(2+)</name>
        <dbReference type="ChEBI" id="CHEBI:29105"/>
    </cofactor>
    <text evidence="3">Binds 2 Zn(2+) ions.</text>
</comment>
<sequence length="718" mass="78211">MNVRSNGERTWHWLKTTRFLCLLICCIFYIYCVVPISAVWAQPGQTRSPDDPLTLGAVNPAPVRIWPVNNTTLITGQRFDLRVETTIPAEQPPMLQSLTINGEDVTRTFQQGIEAEMAMAGGELEVGMPPADSGFLGQTLRNYSFDQPGNYEVSAIVTLDGEPITVTNTYRVQNFQPADGLNKIILMMGDGMGTPLRTGARIMEYGIQDGQPAGHLQIEQMPELALVSTHSLNSLIPDSANTAAAWVSGAKTINNALNAFPDNTPDNPLDNPRVETLPQYMKRNYNWGIGMVTTAFLTDATPSSFASNIRHRNQYESIAQQYFDFYDDAFYQPATGYQSLAELTQPVDVLLGPGARHFIGDEGLSEQQFKDGSVRRDNQDLITVAKEQGYTFVTDLQTMNAAPNDRPIFGLFLGDFRPDAALGPQNIPSALDLLVSRGQATIRGRGAADLNPPIPPEFATIPMLEEMTAKGITVLNTLYPNGWMLQVESSQSDKLAHPLDPDRTLYEVLTLDQSVGVARAFAAQEGTTLILVTADHAQGQTVGGTVDTLAIQEGRIDLQEAMRSFTDAGFSDYRDLDANGYPDESDPPNKLVLGISARPAFRTDFLTDDINLDPALEEDGSTPNPARNPDGLLLTADLERSTTVANHTADDVPLAAEGPGSSLFNGVIDNIEIFQRMAAAISGVRERGQLAALIPSDRPSVLAQQTHPASTHRTAYHS</sequence>
<feature type="binding site" evidence="3">
    <location>
        <position position="299"/>
    </location>
    <ligand>
        <name>Mg(2+)</name>
        <dbReference type="ChEBI" id="CHEBI:18420"/>
    </ligand>
</feature>
<feature type="binding site" evidence="3">
    <location>
        <position position="190"/>
    </location>
    <ligand>
        <name>Zn(2+)</name>
        <dbReference type="ChEBI" id="CHEBI:29105"/>
        <label>2</label>
    </ligand>
</feature>
<feature type="compositionally biased region" description="Polar residues" evidence="5">
    <location>
        <begin position="702"/>
        <end position="718"/>
    </location>
</feature>
<feature type="binding site" evidence="3">
    <location>
        <position position="497"/>
    </location>
    <ligand>
        <name>Zn(2+)</name>
        <dbReference type="ChEBI" id="CHEBI:29105"/>
        <label>2</label>
    </ligand>
</feature>
<evidence type="ECO:0000256" key="4">
    <source>
        <dbReference type="RuleBase" id="RU003946"/>
    </source>
</evidence>
<feature type="binding site" evidence="3">
    <location>
        <position position="190"/>
    </location>
    <ligand>
        <name>Mg(2+)</name>
        <dbReference type="ChEBI" id="CHEBI:18420"/>
    </ligand>
</feature>
<comment type="similarity">
    <text evidence="4">Belongs to the alkaline phosphatase family.</text>
</comment>
<feature type="binding site" evidence="3">
    <location>
        <position position="493"/>
    </location>
    <ligand>
        <name>Zn(2+)</name>
        <dbReference type="ChEBI" id="CHEBI:29105"/>
        <label>2</label>
    </ligand>
</feature>
<evidence type="ECO:0000256" key="5">
    <source>
        <dbReference type="SAM" id="MobiDB-lite"/>
    </source>
</evidence>
<comment type="cofactor">
    <cofactor evidence="3">
        <name>Mg(2+)</name>
        <dbReference type="ChEBI" id="CHEBI:18420"/>
    </cofactor>
    <text evidence="3">Binds 1 Mg(2+) ion.</text>
</comment>
<feature type="binding site" evidence="3">
    <location>
        <position position="535"/>
    </location>
    <ligand>
        <name>Zn(2+)</name>
        <dbReference type="ChEBI" id="CHEBI:29105"/>
        <label>2</label>
    </ligand>
</feature>
<reference evidence="7" key="1">
    <citation type="submission" date="2022-12" db="EMBL/GenBank/DDBJ databases">
        <title>Polyphasic identification of a Novel Hot-Spring Cyanobacterium Ocullathermofonsia sinensis gen nov. sp. nov. and Genomic Insights on its Adaptations to the Thermal Habitat.</title>
        <authorList>
            <person name="Daroch M."/>
            <person name="Tang J."/>
            <person name="Jiang Y."/>
        </authorList>
    </citation>
    <scope>NUCLEOTIDE SEQUENCE</scope>
    <source>
        <strain evidence="7">PKUAC-SCTA174</strain>
    </source>
</reference>
<evidence type="ECO:0000313" key="7">
    <source>
        <dbReference type="EMBL" id="WAL61065.1"/>
    </source>
</evidence>
<dbReference type="Pfam" id="PF00245">
    <property type="entry name" value="Alk_phosphatase"/>
    <property type="match status" value="1"/>
</dbReference>
<feature type="region of interest" description="Disordered" evidence="5">
    <location>
        <begin position="699"/>
        <end position="718"/>
    </location>
</feature>
<gene>
    <name evidence="7" type="ORF">OXH18_03425</name>
</gene>
<dbReference type="GO" id="GO:0046872">
    <property type="term" value="F:metal ion binding"/>
    <property type="evidence" value="ECO:0007669"/>
    <property type="project" value="UniProtKB-KW"/>
</dbReference>
<evidence type="ECO:0000256" key="2">
    <source>
        <dbReference type="PIRSR" id="PIRSR601952-1"/>
    </source>
</evidence>
<proteinExistence type="inferred from homology"/>
<keyword evidence="3" id="KW-0862">Zinc</keyword>
<keyword evidence="3" id="KW-0479">Metal-binding</keyword>
<keyword evidence="8" id="KW-1185">Reference proteome</keyword>
<feature type="region of interest" description="Disordered" evidence="5">
    <location>
        <begin position="613"/>
        <end position="632"/>
    </location>
</feature>
<dbReference type="SUPFAM" id="SSF53649">
    <property type="entry name" value="Alkaline phosphatase-like"/>
    <property type="match status" value="1"/>
</dbReference>
<feature type="binding site" evidence="3">
    <location>
        <position position="301"/>
    </location>
    <ligand>
        <name>Mg(2+)</name>
        <dbReference type="ChEBI" id="CHEBI:18420"/>
    </ligand>
</feature>
<name>A0A9E8ZH23_9CYAN</name>
<keyword evidence="7" id="KW-0378">Hydrolase</keyword>
<evidence type="ECO:0000256" key="1">
    <source>
        <dbReference type="ARBA" id="ARBA00022553"/>
    </source>
</evidence>
<dbReference type="CDD" id="cd16012">
    <property type="entry name" value="ALP"/>
    <property type="match status" value="1"/>
</dbReference>
<dbReference type="PANTHER" id="PTHR11596">
    <property type="entry name" value="ALKALINE PHOSPHATASE"/>
    <property type="match status" value="1"/>
</dbReference>
<dbReference type="InterPro" id="IPR017850">
    <property type="entry name" value="Alkaline_phosphatase_core_sf"/>
</dbReference>
<feature type="transmembrane region" description="Helical" evidence="6">
    <location>
        <begin position="20"/>
        <end position="41"/>
    </location>
</feature>
<dbReference type="GO" id="GO:0004035">
    <property type="term" value="F:alkaline phosphatase activity"/>
    <property type="evidence" value="ECO:0007669"/>
    <property type="project" value="UniProtKB-EC"/>
</dbReference>
<accession>A0A9E8ZH23</accession>
<evidence type="ECO:0000256" key="3">
    <source>
        <dbReference type="PIRSR" id="PIRSR601952-2"/>
    </source>
</evidence>
<dbReference type="Proteomes" id="UP001163152">
    <property type="component" value="Chromosome"/>
</dbReference>
<dbReference type="PANTHER" id="PTHR11596:SF5">
    <property type="entry name" value="ALKALINE PHOSPHATASE"/>
    <property type="match status" value="1"/>
</dbReference>